<name>A0A382SDI4_9ZZZZ</name>
<organism evidence="1">
    <name type="scientific">marine metagenome</name>
    <dbReference type="NCBI Taxonomy" id="408172"/>
    <lineage>
        <taxon>unclassified sequences</taxon>
        <taxon>metagenomes</taxon>
        <taxon>ecological metagenomes</taxon>
    </lineage>
</organism>
<proteinExistence type="predicted"/>
<accession>A0A382SDI4</accession>
<feature type="non-terminal residue" evidence="1">
    <location>
        <position position="1"/>
    </location>
</feature>
<dbReference type="EMBL" id="UINC01127870">
    <property type="protein sequence ID" value="SVD07277.1"/>
    <property type="molecule type" value="Genomic_DNA"/>
</dbReference>
<gene>
    <name evidence="1" type="ORF">METZ01_LOCUS360131</name>
</gene>
<protein>
    <submittedName>
        <fullName evidence="1">Uncharacterized protein</fullName>
    </submittedName>
</protein>
<reference evidence="1" key="1">
    <citation type="submission" date="2018-05" db="EMBL/GenBank/DDBJ databases">
        <authorList>
            <person name="Lanie J.A."/>
            <person name="Ng W.-L."/>
            <person name="Kazmierczak K.M."/>
            <person name="Andrzejewski T.M."/>
            <person name="Davidsen T.M."/>
            <person name="Wayne K.J."/>
            <person name="Tettelin H."/>
            <person name="Glass J.I."/>
            <person name="Rusch D."/>
            <person name="Podicherti R."/>
            <person name="Tsui H.-C.T."/>
            <person name="Winkler M.E."/>
        </authorList>
    </citation>
    <scope>NUCLEOTIDE SEQUENCE</scope>
</reference>
<sequence>THSISFFPVPIITVLEGVDTEDELYLKVSELFQFILGDYPIFYDNLSEVIVENDKWTFISDSKTRILTTSNMLFTQLNALKYFEKTIYPTRELKDYSYIDIRVAEKVIVKEKYRKG</sequence>
<evidence type="ECO:0000313" key="1">
    <source>
        <dbReference type="EMBL" id="SVD07277.1"/>
    </source>
</evidence>
<dbReference type="AlphaFoldDB" id="A0A382SDI4"/>